<feature type="domain" description="Tyr recombinase" evidence="6">
    <location>
        <begin position="163"/>
        <end position="331"/>
    </location>
</feature>
<dbReference type="InterPro" id="IPR044068">
    <property type="entry name" value="CB"/>
</dbReference>
<dbReference type="InterPro" id="IPR004107">
    <property type="entry name" value="Integrase_SAM-like_N"/>
</dbReference>
<name>A0AAN4R0S3_9PROT</name>
<dbReference type="AlphaFoldDB" id="A0AAN4R0S3"/>
<gene>
    <name evidence="8" type="ORF">ABO01nite_07080</name>
</gene>
<organism evidence="8 9">
    <name type="scientific">Asaia bogorensis NBRC 16594</name>
    <dbReference type="NCBI Taxonomy" id="1231624"/>
    <lineage>
        <taxon>Bacteria</taxon>
        <taxon>Pseudomonadati</taxon>
        <taxon>Pseudomonadota</taxon>
        <taxon>Alphaproteobacteria</taxon>
        <taxon>Acetobacterales</taxon>
        <taxon>Acetobacteraceae</taxon>
        <taxon>Asaia</taxon>
    </lineage>
</organism>
<evidence type="ECO:0000256" key="1">
    <source>
        <dbReference type="ARBA" id="ARBA00008857"/>
    </source>
</evidence>
<dbReference type="PANTHER" id="PTHR30349:SF64">
    <property type="entry name" value="PROPHAGE INTEGRASE INTD-RELATED"/>
    <property type="match status" value="1"/>
</dbReference>
<keyword evidence="3 5" id="KW-0238">DNA-binding</keyword>
<feature type="domain" description="Core-binding (CB)" evidence="7">
    <location>
        <begin position="60"/>
        <end position="141"/>
    </location>
</feature>
<evidence type="ECO:0000313" key="9">
    <source>
        <dbReference type="Proteomes" id="UP000321287"/>
    </source>
</evidence>
<dbReference type="SUPFAM" id="SSF56349">
    <property type="entry name" value="DNA breaking-rejoining enzymes"/>
    <property type="match status" value="1"/>
</dbReference>
<dbReference type="GeneID" id="78225152"/>
<dbReference type="InterPro" id="IPR010998">
    <property type="entry name" value="Integrase_recombinase_N"/>
</dbReference>
<accession>A0AAN4R0S3</accession>
<evidence type="ECO:0000259" key="7">
    <source>
        <dbReference type="PROSITE" id="PS51900"/>
    </source>
</evidence>
<keyword evidence="9" id="KW-1185">Reference proteome</keyword>
<evidence type="ECO:0000256" key="4">
    <source>
        <dbReference type="ARBA" id="ARBA00023172"/>
    </source>
</evidence>
<dbReference type="Gene3D" id="1.10.150.130">
    <property type="match status" value="1"/>
</dbReference>
<keyword evidence="2" id="KW-0229">DNA integration</keyword>
<dbReference type="GO" id="GO:0003677">
    <property type="term" value="F:DNA binding"/>
    <property type="evidence" value="ECO:0007669"/>
    <property type="project" value="UniProtKB-UniRule"/>
</dbReference>
<evidence type="ECO:0000259" key="6">
    <source>
        <dbReference type="PROSITE" id="PS51898"/>
    </source>
</evidence>
<dbReference type="Pfam" id="PF00589">
    <property type="entry name" value="Phage_integrase"/>
    <property type="match status" value="1"/>
</dbReference>
<evidence type="ECO:0000313" key="8">
    <source>
        <dbReference type="EMBL" id="GEL52701.1"/>
    </source>
</evidence>
<evidence type="ECO:0000256" key="5">
    <source>
        <dbReference type="PROSITE-ProRule" id="PRU01248"/>
    </source>
</evidence>
<keyword evidence="4" id="KW-0233">DNA recombination</keyword>
<dbReference type="Proteomes" id="UP000321287">
    <property type="component" value="Unassembled WGS sequence"/>
</dbReference>
<dbReference type="PROSITE" id="PS51900">
    <property type="entry name" value="CB"/>
    <property type="match status" value="1"/>
</dbReference>
<dbReference type="InterPro" id="IPR050090">
    <property type="entry name" value="Tyrosine_recombinase_XerCD"/>
</dbReference>
<dbReference type="InterPro" id="IPR011010">
    <property type="entry name" value="DNA_brk_join_enz"/>
</dbReference>
<dbReference type="EMBL" id="BJVS01000002">
    <property type="protein sequence ID" value="GEL52701.1"/>
    <property type="molecule type" value="Genomic_DNA"/>
</dbReference>
<comment type="caution">
    <text evidence="8">The sequence shown here is derived from an EMBL/GenBank/DDBJ whole genome shotgun (WGS) entry which is preliminary data.</text>
</comment>
<comment type="similarity">
    <text evidence="1">Belongs to the 'phage' integrase family.</text>
</comment>
<reference evidence="8 9" key="1">
    <citation type="submission" date="2019-07" db="EMBL/GenBank/DDBJ databases">
        <title>Whole genome shotgun sequence of Asaia bogorensis NBRC 16594.</title>
        <authorList>
            <person name="Hosoyama A."/>
            <person name="Uohara A."/>
            <person name="Ohji S."/>
            <person name="Ichikawa N."/>
        </authorList>
    </citation>
    <scope>NUCLEOTIDE SEQUENCE [LARGE SCALE GENOMIC DNA]</scope>
    <source>
        <strain evidence="8 9">NBRC 16594</strain>
    </source>
</reference>
<sequence length="331" mass="38504">MSSNLYQAANGTYYARIQIKGRDIRRSLRTTDRRTARQRLKELLEKAEDQRAGLKPPEVRNWEDAVVRWEELQFADLRPSTQTRYRTSLRQLHPYFAGRDISLITSRDVHEFVAARRRTKTSGATIRRDLMVMGRIMRVARRAGWITANPVPDEMEEIKERREPIRPVALRDLARLTRRAPPGMRDMIRFLARTGCRQEEAASLSWEQLDLNAPCPTVTFARTKTRSPRVVRLSPRQARELQRSRPENASGYVFRNPSGQRYTNVPGRFRVLLASAIPDKARHFRCHDLRHTYAIRALQQGASIYDVSQQLGHSSVKTTEIYAAWLSRRIR</sequence>
<dbReference type="RefSeq" id="WP_062163647.1">
    <property type="nucleotide sequence ID" value="NZ_AP014690.1"/>
</dbReference>
<dbReference type="GO" id="GO:0015074">
    <property type="term" value="P:DNA integration"/>
    <property type="evidence" value="ECO:0007669"/>
    <property type="project" value="UniProtKB-KW"/>
</dbReference>
<dbReference type="InterPro" id="IPR013762">
    <property type="entry name" value="Integrase-like_cat_sf"/>
</dbReference>
<dbReference type="KEGG" id="abg:Asbog_00040"/>
<dbReference type="InterPro" id="IPR002104">
    <property type="entry name" value="Integrase_catalytic"/>
</dbReference>
<dbReference type="PROSITE" id="PS51898">
    <property type="entry name" value="TYR_RECOMBINASE"/>
    <property type="match status" value="1"/>
</dbReference>
<evidence type="ECO:0000256" key="3">
    <source>
        <dbReference type="ARBA" id="ARBA00023125"/>
    </source>
</evidence>
<proteinExistence type="inferred from homology"/>
<protein>
    <recommendedName>
        <fullName evidence="10">Phage DNA recombinase</fullName>
    </recommendedName>
</protein>
<dbReference type="Gene3D" id="1.10.443.10">
    <property type="entry name" value="Intergrase catalytic core"/>
    <property type="match status" value="1"/>
</dbReference>
<dbReference type="PANTHER" id="PTHR30349">
    <property type="entry name" value="PHAGE INTEGRASE-RELATED"/>
    <property type="match status" value="1"/>
</dbReference>
<evidence type="ECO:0008006" key="10">
    <source>
        <dbReference type="Google" id="ProtNLM"/>
    </source>
</evidence>
<dbReference type="CDD" id="cd00796">
    <property type="entry name" value="INT_Rci_Hp1_C"/>
    <property type="match status" value="1"/>
</dbReference>
<dbReference type="Pfam" id="PF02899">
    <property type="entry name" value="Phage_int_SAM_1"/>
    <property type="match status" value="1"/>
</dbReference>
<dbReference type="GO" id="GO:0006310">
    <property type="term" value="P:DNA recombination"/>
    <property type="evidence" value="ECO:0007669"/>
    <property type="project" value="UniProtKB-KW"/>
</dbReference>
<evidence type="ECO:0000256" key="2">
    <source>
        <dbReference type="ARBA" id="ARBA00022908"/>
    </source>
</evidence>